<dbReference type="AlphaFoldDB" id="A0A815QYS3"/>
<keyword evidence="1" id="KW-0472">Membrane</keyword>
<dbReference type="EMBL" id="CAJNOV010011926">
    <property type="protein sequence ID" value="CAF1469755.1"/>
    <property type="molecule type" value="Genomic_DNA"/>
</dbReference>
<evidence type="ECO:0000313" key="3">
    <source>
        <dbReference type="EMBL" id="CAF4928878.1"/>
    </source>
</evidence>
<name>A0A815QYS3_9BILA</name>
<dbReference type="EMBL" id="CAJOBH010177233">
    <property type="protein sequence ID" value="CAF4928878.1"/>
    <property type="molecule type" value="Genomic_DNA"/>
</dbReference>
<dbReference type="Proteomes" id="UP000681967">
    <property type="component" value="Unassembled WGS sequence"/>
</dbReference>
<comment type="caution">
    <text evidence="2">The sequence shown here is derived from an EMBL/GenBank/DDBJ whole genome shotgun (WGS) entry which is preliminary data.</text>
</comment>
<evidence type="ECO:0000256" key="1">
    <source>
        <dbReference type="SAM" id="Phobius"/>
    </source>
</evidence>
<evidence type="ECO:0000313" key="4">
    <source>
        <dbReference type="Proteomes" id="UP000663855"/>
    </source>
</evidence>
<keyword evidence="1" id="KW-0812">Transmembrane</keyword>
<keyword evidence="1" id="KW-1133">Transmembrane helix</keyword>
<dbReference type="Proteomes" id="UP000663855">
    <property type="component" value="Unassembled WGS sequence"/>
</dbReference>
<organism evidence="2 4">
    <name type="scientific">Rotaria magnacalcarata</name>
    <dbReference type="NCBI Taxonomy" id="392030"/>
    <lineage>
        <taxon>Eukaryota</taxon>
        <taxon>Metazoa</taxon>
        <taxon>Spiralia</taxon>
        <taxon>Gnathifera</taxon>
        <taxon>Rotifera</taxon>
        <taxon>Eurotatoria</taxon>
        <taxon>Bdelloidea</taxon>
        <taxon>Philodinida</taxon>
        <taxon>Philodinidae</taxon>
        <taxon>Rotaria</taxon>
    </lineage>
</organism>
<feature type="transmembrane region" description="Helical" evidence="1">
    <location>
        <begin position="55"/>
        <end position="75"/>
    </location>
</feature>
<evidence type="ECO:0000313" key="2">
    <source>
        <dbReference type="EMBL" id="CAF1469755.1"/>
    </source>
</evidence>
<reference evidence="2" key="1">
    <citation type="submission" date="2021-02" db="EMBL/GenBank/DDBJ databases">
        <authorList>
            <person name="Nowell W R."/>
        </authorList>
    </citation>
    <scope>NUCLEOTIDE SEQUENCE</scope>
</reference>
<accession>A0A815QYS3</accession>
<gene>
    <name evidence="3" type="ORF">BYL167_LOCUS53247</name>
    <name evidence="2" type="ORF">CJN711_LOCUS25592</name>
</gene>
<proteinExistence type="predicted"/>
<sequence>MALSYLVLGDETSGSYRDIPISLRTTTTTIMPSKSIDKNNINEYIIGLYEHLTGIIPISFIYILFLCVSVCWIIHTLCCSGEDSHPMDTIGNSKKYKLFSTKVYPKKTILLNISHKYFQVMTSSSTIRNNDYDKKVLEDNHIYIPYRYYQPLVQSGSMEQFIQTILNVNNDKPNHKHRQILEENNLPVSTTSSILSTPPTPTYTEHINIDEDF</sequence>
<protein>
    <submittedName>
        <fullName evidence="2">Uncharacterized protein</fullName>
    </submittedName>
</protein>